<dbReference type="RefSeq" id="WP_167472310.1">
    <property type="nucleotide sequence ID" value="NZ_CP046172.1"/>
</dbReference>
<proteinExistence type="predicted"/>
<evidence type="ECO:0000313" key="4">
    <source>
        <dbReference type="EMBL" id="QIS09169.1"/>
    </source>
</evidence>
<feature type="domain" description="Outer membrane channel protein CpnT-like N-terminal" evidence="3">
    <location>
        <begin position="16"/>
        <end position="147"/>
    </location>
</feature>
<evidence type="ECO:0000256" key="2">
    <source>
        <dbReference type="SAM" id="Phobius"/>
    </source>
</evidence>
<feature type="region of interest" description="Disordered" evidence="1">
    <location>
        <begin position="283"/>
        <end position="303"/>
    </location>
</feature>
<dbReference type="KEGG" id="nah:F5544_06290"/>
<gene>
    <name evidence="4" type="ORF">F5544_06290</name>
</gene>
<accession>A0A6G9Y7I3</accession>
<dbReference type="Proteomes" id="UP000503540">
    <property type="component" value="Chromosome"/>
</dbReference>
<evidence type="ECO:0000256" key="1">
    <source>
        <dbReference type="SAM" id="MobiDB-lite"/>
    </source>
</evidence>
<dbReference type="AlphaFoldDB" id="A0A6G9Y7I3"/>
<organism evidence="4 5">
    <name type="scientific">Nocardia arthritidis</name>
    <dbReference type="NCBI Taxonomy" id="228602"/>
    <lineage>
        <taxon>Bacteria</taxon>
        <taxon>Bacillati</taxon>
        <taxon>Actinomycetota</taxon>
        <taxon>Actinomycetes</taxon>
        <taxon>Mycobacteriales</taxon>
        <taxon>Nocardiaceae</taxon>
        <taxon>Nocardia</taxon>
    </lineage>
</organism>
<reference evidence="4 5" key="1">
    <citation type="journal article" date="2019" name="ACS Chem. Biol.">
        <title>Identification and Mobilization of a Cryptic Antibiotic Biosynthesis Gene Locus from a Human-Pathogenic Nocardia Isolate.</title>
        <authorList>
            <person name="Herisse M."/>
            <person name="Ishida K."/>
            <person name="Porter J.L."/>
            <person name="Howden B."/>
            <person name="Hertweck C."/>
            <person name="Stinear T.P."/>
            <person name="Pidot S.J."/>
        </authorList>
    </citation>
    <scope>NUCLEOTIDE SEQUENCE [LARGE SCALE GENOMIC DNA]</scope>
    <source>
        <strain evidence="4 5">AUSMDU00012717</strain>
    </source>
</reference>
<feature type="compositionally biased region" description="Polar residues" evidence="1">
    <location>
        <begin position="287"/>
        <end position="297"/>
    </location>
</feature>
<name>A0A6G9Y7I3_9NOCA</name>
<protein>
    <recommendedName>
        <fullName evidence="3">Outer membrane channel protein CpnT-like N-terminal domain-containing protein</fullName>
    </recommendedName>
</protein>
<sequence length="303" mass="31976">MGIEIPSELKPVAALVVAKWPESDETGLQGAADRWNQMGDLLDKLNDDGDDIVKILLAHTEGKTHDSIEQFWKKVGGKDGALKQLADLCHELGQVLQIMAYLVLAVKLFIISMLIYLAVQLAIAAAGAVETLGASVAEGAAQEVAVRAAINKALSKLLENITVWTVVKGAAIGGSLGALKEFGLQELEIKLGVRNGLDVGDIATESARGAITGAIASPVSATSTKLLKESGISTGTKAGDWLLNNRIGHEVGSKTVGSVWDETSITDRLTGKIEDKLREKIVDELSKPQTTGQNPSSLDLPPQ</sequence>
<dbReference type="InterPro" id="IPR057746">
    <property type="entry name" value="CpnT-like_N"/>
</dbReference>
<keyword evidence="2" id="KW-1133">Transmembrane helix</keyword>
<keyword evidence="2" id="KW-0812">Transmembrane</keyword>
<dbReference type="Pfam" id="PF25547">
    <property type="entry name" value="WXG100_2"/>
    <property type="match status" value="1"/>
</dbReference>
<feature type="transmembrane region" description="Helical" evidence="2">
    <location>
        <begin position="98"/>
        <end position="119"/>
    </location>
</feature>
<keyword evidence="5" id="KW-1185">Reference proteome</keyword>
<evidence type="ECO:0000259" key="3">
    <source>
        <dbReference type="Pfam" id="PF25547"/>
    </source>
</evidence>
<evidence type="ECO:0000313" key="5">
    <source>
        <dbReference type="Proteomes" id="UP000503540"/>
    </source>
</evidence>
<keyword evidence="2" id="KW-0472">Membrane</keyword>
<dbReference type="EMBL" id="CP046172">
    <property type="protein sequence ID" value="QIS09169.1"/>
    <property type="molecule type" value="Genomic_DNA"/>
</dbReference>